<feature type="region of interest" description="Disordered" evidence="1">
    <location>
        <begin position="26"/>
        <end position="60"/>
    </location>
</feature>
<evidence type="ECO:0000313" key="2">
    <source>
        <dbReference type="EMBL" id="OYD06890.1"/>
    </source>
</evidence>
<keyword evidence="3" id="KW-1185">Reference proteome</keyword>
<protein>
    <submittedName>
        <fullName evidence="2">Uncharacterized protein</fullName>
    </submittedName>
</protein>
<reference evidence="2 3" key="1">
    <citation type="submission" date="2017-07" db="EMBL/GenBank/DDBJ databases">
        <title>The genome sequence of Paludifilum halophilum highlights mechanisms for microbial adaptation to high salt environemnts.</title>
        <authorList>
            <person name="Belbahri L."/>
        </authorList>
    </citation>
    <scope>NUCLEOTIDE SEQUENCE [LARGE SCALE GENOMIC DNA]</scope>
    <source>
        <strain evidence="2 3">DSM 102817</strain>
    </source>
</reference>
<feature type="compositionally biased region" description="Basic and acidic residues" evidence="1">
    <location>
        <begin position="26"/>
        <end position="41"/>
    </location>
</feature>
<proteinExistence type="predicted"/>
<dbReference type="AlphaFoldDB" id="A0A235B3L8"/>
<name>A0A235B3L8_9BACL</name>
<organism evidence="2 3">
    <name type="scientific">Paludifilum halophilum</name>
    <dbReference type="NCBI Taxonomy" id="1642702"/>
    <lineage>
        <taxon>Bacteria</taxon>
        <taxon>Bacillati</taxon>
        <taxon>Bacillota</taxon>
        <taxon>Bacilli</taxon>
        <taxon>Bacillales</taxon>
        <taxon>Thermoactinomycetaceae</taxon>
        <taxon>Paludifilum</taxon>
    </lineage>
</organism>
<evidence type="ECO:0000256" key="1">
    <source>
        <dbReference type="SAM" id="MobiDB-lite"/>
    </source>
</evidence>
<sequence length="149" mass="17818">MQENIGEPIRYECRALFIKYNVLEKEPDGRSEKIMGEEKRPRYPMPKKPKAPREPYPQPMPEYPRPMPKYPKHMPYCPPMHMPQMPMSPMMPMGPCGNPMHMDPGMMREMYRQMKKCHRMEEMMMERFMRPYGSDTAFPSDESSSSNYR</sequence>
<dbReference type="Proteomes" id="UP000215459">
    <property type="component" value="Unassembled WGS sequence"/>
</dbReference>
<comment type="caution">
    <text evidence="2">The sequence shown here is derived from an EMBL/GenBank/DDBJ whole genome shotgun (WGS) entry which is preliminary data.</text>
</comment>
<accession>A0A235B3L8</accession>
<dbReference type="EMBL" id="NOWF01000008">
    <property type="protein sequence ID" value="OYD06890.1"/>
    <property type="molecule type" value="Genomic_DNA"/>
</dbReference>
<evidence type="ECO:0000313" key="3">
    <source>
        <dbReference type="Proteomes" id="UP000215459"/>
    </source>
</evidence>
<gene>
    <name evidence="2" type="ORF">CHM34_13180</name>
</gene>